<feature type="domain" description="FAD dependent oxidoreductase" evidence="2">
    <location>
        <begin position="7"/>
        <end position="396"/>
    </location>
</feature>
<organism evidence="3">
    <name type="scientific">Ruegeria sp. PrR005</name>
    <dbReference type="NCBI Taxonomy" id="2706882"/>
    <lineage>
        <taxon>Bacteria</taxon>
        <taxon>Pseudomonadati</taxon>
        <taxon>Pseudomonadota</taxon>
        <taxon>Alphaproteobacteria</taxon>
        <taxon>Rhodobacterales</taxon>
        <taxon>Roseobacteraceae</taxon>
        <taxon>Ruegeria</taxon>
    </lineage>
</organism>
<dbReference type="AlphaFoldDB" id="A0A6B2NUN4"/>
<sequence length="414" mass="44184">MTRGAEVIVIGAGVVGITCALALQGAGCAVTVLDRKGVAAEASAGNAGAFAFADVIPLATPGIMHKAPKWLLDPLGPLSVPPGYAAQIAPWMVRFWWASWRDRYDRALAAQAALMRLSAEALDTLIAETGARALVRDEGQLQLYEGQRAYEASLPGWETRAAHGIAFRLLDRPEAIAEIQPGLSPRFTHAGFTPGWRNVTDPTQWVAHLADVFRARGGRIEIAEVRALRQDGETVVLDCADGNRRADRAVICAGAWSHHLARTLGDRIPLETERGYNTTLPAGAFDLRTHLTFPDHGFVVSRIGQGVRVGGAVELGGLKRPPNWRRAVVLLDKARGFLPGLRTEGGTQWMGFRPSLPDSLPVIGPAPCADRVTYAFGHGHLGLTQSAGTAALVAALVSGAVPRIDLSPYAATRF</sequence>
<accession>A0A6B2NUN4</accession>
<dbReference type="Gene3D" id="3.50.50.60">
    <property type="entry name" value="FAD/NAD(P)-binding domain"/>
    <property type="match status" value="2"/>
</dbReference>
<evidence type="ECO:0000313" key="3">
    <source>
        <dbReference type="EMBL" id="NDW47856.1"/>
    </source>
</evidence>
<gene>
    <name evidence="3" type="ORF">G0P99_23165</name>
</gene>
<name>A0A6B2NUN4_9RHOB</name>
<keyword evidence="1" id="KW-0560">Oxidoreductase</keyword>
<dbReference type="SUPFAM" id="SSF51905">
    <property type="entry name" value="FAD/NAD(P)-binding domain"/>
    <property type="match status" value="1"/>
</dbReference>
<comment type="caution">
    <text evidence="3">The sequence shown here is derived from an EMBL/GenBank/DDBJ whole genome shotgun (WGS) entry which is preliminary data.</text>
</comment>
<proteinExistence type="predicted"/>
<dbReference type="InterPro" id="IPR036188">
    <property type="entry name" value="FAD/NAD-bd_sf"/>
</dbReference>
<evidence type="ECO:0000259" key="2">
    <source>
        <dbReference type="Pfam" id="PF01266"/>
    </source>
</evidence>
<dbReference type="PANTHER" id="PTHR13847">
    <property type="entry name" value="SARCOSINE DEHYDROGENASE-RELATED"/>
    <property type="match status" value="1"/>
</dbReference>
<dbReference type="GO" id="GO:0005737">
    <property type="term" value="C:cytoplasm"/>
    <property type="evidence" value="ECO:0007669"/>
    <property type="project" value="TreeGrafter"/>
</dbReference>
<dbReference type="PANTHER" id="PTHR13847:SF289">
    <property type="entry name" value="GLYCINE OXIDASE"/>
    <property type="match status" value="1"/>
</dbReference>
<protein>
    <submittedName>
        <fullName evidence="3">FAD-dependent oxidoreductase</fullName>
    </submittedName>
</protein>
<evidence type="ECO:0000256" key="1">
    <source>
        <dbReference type="ARBA" id="ARBA00023002"/>
    </source>
</evidence>
<dbReference type="Pfam" id="PF01266">
    <property type="entry name" value="DAO"/>
    <property type="match status" value="1"/>
</dbReference>
<dbReference type="RefSeq" id="WP_164132861.1">
    <property type="nucleotide sequence ID" value="NZ_JAAGOX010000056.1"/>
</dbReference>
<dbReference type="InterPro" id="IPR006076">
    <property type="entry name" value="FAD-dep_OxRdtase"/>
</dbReference>
<dbReference type="Gene3D" id="3.30.9.10">
    <property type="entry name" value="D-Amino Acid Oxidase, subunit A, domain 2"/>
    <property type="match status" value="1"/>
</dbReference>
<dbReference type="SUPFAM" id="SSF54373">
    <property type="entry name" value="FAD-linked reductases, C-terminal domain"/>
    <property type="match status" value="1"/>
</dbReference>
<dbReference type="EMBL" id="JAAGOX010000056">
    <property type="protein sequence ID" value="NDW47856.1"/>
    <property type="molecule type" value="Genomic_DNA"/>
</dbReference>
<reference evidence="3" key="1">
    <citation type="submission" date="2020-02" db="EMBL/GenBank/DDBJ databases">
        <title>Delineation of the pyrene-degrading pathway in Roseobacter clade bacteria by genomic analysis.</title>
        <authorList>
            <person name="Zhou H."/>
            <person name="Wang H."/>
        </authorList>
    </citation>
    <scope>NUCLEOTIDE SEQUENCE</scope>
    <source>
        <strain evidence="3">PrR005</strain>
    </source>
</reference>
<dbReference type="GO" id="GO:0016491">
    <property type="term" value="F:oxidoreductase activity"/>
    <property type="evidence" value="ECO:0007669"/>
    <property type="project" value="UniProtKB-KW"/>
</dbReference>